<evidence type="ECO:0000313" key="2">
    <source>
        <dbReference type="Ensembl" id="ENSAOWP00000009326.1"/>
    </source>
</evidence>
<keyword evidence="3" id="KW-1185">Reference proteome</keyword>
<dbReference type="Ensembl" id="ENSAOWT00000010576.1">
    <property type="protein sequence ID" value="ENSAOWP00000009326.1"/>
    <property type="gene ID" value="ENSAOWG00000006421.1"/>
</dbReference>
<dbReference type="AlphaFoldDB" id="A0A8B9PFX4"/>
<organism evidence="2 3">
    <name type="scientific">Apteryx owenii</name>
    <name type="common">Little spotted kiwi</name>
    <dbReference type="NCBI Taxonomy" id="8824"/>
    <lineage>
        <taxon>Eukaryota</taxon>
        <taxon>Metazoa</taxon>
        <taxon>Chordata</taxon>
        <taxon>Craniata</taxon>
        <taxon>Vertebrata</taxon>
        <taxon>Euteleostomi</taxon>
        <taxon>Archelosauria</taxon>
        <taxon>Archosauria</taxon>
        <taxon>Dinosauria</taxon>
        <taxon>Saurischia</taxon>
        <taxon>Theropoda</taxon>
        <taxon>Coelurosauria</taxon>
        <taxon>Aves</taxon>
        <taxon>Palaeognathae</taxon>
        <taxon>Apterygiformes</taxon>
        <taxon>Apterygidae</taxon>
        <taxon>Apteryx</taxon>
    </lineage>
</organism>
<feature type="region of interest" description="Disordered" evidence="1">
    <location>
        <begin position="155"/>
        <end position="187"/>
    </location>
</feature>
<proteinExistence type="predicted"/>
<reference evidence="2" key="2">
    <citation type="submission" date="2025-09" db="UniProtKB">
        <authorList>
            <consortium name="Ensembl"/>
        </authorList>
    </citation>
    <scope>IDENTIFICATION</scope>
</reference>
<evidence type="ECO:0000313" key="3">
    <source>
        <dbReference type="Proteomes" id="UP000694424"/>
    </source>
</evidence>
<reference evidence="2" key="1">
    <citation type="submission" date="2025-08" db="UniProtKB">
        <authorList>
            <consortium name="Ensembl"/>
        </authorList>
    </citation>
    <scope>IDENTIFICATION</scope>
</reference>
<sequence>MKRGIISILSSCDLAIVDAQLRLCTGAPWIGLSSQKPKGLQGRWVVGSTWDPHPGKCCQLIPAMGNPCPRMLQARPGHRDPRPGMRCQCGLAAGTPDPGCCQLCPAMGTPDPGCCKLVPATGTPDPGCCQLCLAVGTPDPGCCKLVPATGTPDPGCAASVARPQGPPPKDAASSSQPQGPPTRDAAIGACSISPCIRAVYREVRLRGREHIGGERSTPSHPANQQLIFLALIPL</sequence>
<name>A0A8B9PFX4_APTOW</name>
<evidence type="ECO:0000256" key="1">
    <source>
        <dbReference type="SAM" id="MobiDB-lite"/>
    </source>
</evidence>
<dbReference type="Proteomes" id="UP000694424">
    <property type="component" value="Unplaced"/>
</dbReference>
<protein>
    <submittedName>
        <fullName evidence="2">Uncharacterized protein</fullName>
    </submittedName>
</protein>
<accession>A0A8B9PFX4</accession>